<evidence type="ECO:0000256" key="5">
    <source>
        <dbReference type="PIRSR" id="PIRSR604254-1"/>
    </source>
</evidence>
<evidence type="ECO:0000256" key="2">
    <source>
        <dbReference type="ARBA" id="ARBA00022692"/>
    </source>
</evidence>
<dbReference type="GO" id="GO:0006882">
    <property type="term" value="P:intracellular zinc ion homeostasis"/>
    <property type="evidence" value="ECO:0007669"/>
    <property type="project" value="TreeGrafter"/>
</dbReference>
<comment type="caution">
    <text evidence="7">The sequence shown here is derived from an EMBL/GenBank/DDBJ whole genome shotgun (WGS) entry which is preliminary data.</text>
</comment>
<keyword evidence="5" id="KW-0862">Zinc</keyword>
<dbReference type="EMBL" id="MU858165">
    <property type="protein sequence ID" value="KAK4210813.1"/>
    <property type="molecule type" value="Genomic_DNA"/>
</dbReference>
<keyword evidence="2 6" id="KW-0812">Transmembrane</keyword>
<evidence type="ECO:0000313" key="7">
    <source>
        <dbReference type="EMBL" id="KAK4210813.1"/>
    </source>
</evidence>
<name>A0AAN6Y1D3_9PEZI</name>
<keyword evidence="8" id="KW-1185">Reference proteome</keyword>
<dbReference type="Pfam" id="PF03006">
    <property type="entry name" value="HlyIII"/>
    <property type="match status" value="1"/>
</dbReference>
<dbReference type="GO" id="GO:0038023">
    <property type="term" value="F:signaling receptor activity"/>
    <property type="evidence" value="ECO:0007669"/>
    <property type="project" value="TreeGrafter"/>
</dbReference>
<evidence type="ECO:0000313" key="8">
    <source>
        <dbReference type="Proteomes" id="UP001301769"/>
    </source>
</evidence>
<accession>A0AAN6Y1D3</accession>
<dbReference type="AlphaFoldDB" id="A0AAN6Y1D3"/>
<evidence type="ECO:0000256" key="1">
    <source>
        <dbReference type="ARBA" id="ARBA00004141"/>
    </source>
</evidence>
<feature type="transmembrane region" description="Helical" evidence="6">
    <location>
        <begin position="44"/>
        <end position="67"/>
    </location>
</feature>
<organism evidence="7 8">
    <name type="scientific">Rhypophila decipiens</name>
    <dbReference type="NCBI Taxonomy" id="261697"/>
    <lineage>
        <taxon>Eukaryota</taxon>
        <taxon>Fungi</taxon>
        <taxon>Dikarya</taxon>
        <taxon>Ascomycota</taxon>
        <taxon>Pezizomycotina</taxon>
        <taxon>Sordariomycetes</taxon>
        <taxon>Sordariomycetidae</taxon>
        <taxon>Sordariales</taxon>
        <taxon>Naviculisporaceae</taxon>
        <taxon>Rhypophila</taxon>
    </lineage>
</organism>
<comment type="subcellular location">
    <subcellularLocation>
        <location evidence="1">Membrane</location>
        <topology evidence="1">Multi-pass membrane protein</topology>
    </subcellularLocation>
</comment>
<gene>
    <name evidence="7" type="ORF">QBC37DRAFT_27424</name>
</gene>
<feature type="transmembrane region" description="Helical" evidence="6">
    <location>
        <begin position="118"/>
        <end position="135"/>
    </location>
</feature>
<evidence type="ECO:0000256" key="6">
    <source>
        <dbReference type="SAM" id="Phobius"/>
    </source>
</evidence>
<keyword evidence="5" id="KW-0479">Metal-binding</keyword>
<reference evidence="7" key="1">
    <citation type="journal article" date="2023" name="Mol. Phylogenet. Evol.">
        <title>Genome-scale phylogeny and comparative genomics of the fungal order Sordariales.</title>
        <authorList>
            <person name="Hensen N."/>
            <person name="Bonometti L."/>
            <person name="Westerberg I."/>
            <person name="Brannstrom I.O."/>
            <person name="Guillou S."/>
            <person name="Cros-Aarteil S."/>
            <person name="Calhoun S."/>
            <person name="Haridas S."/>
            <person name="Kuo A."/>
            <person name="Mondo S."/>
            <person name="Pangilinan J."/>
            <person name="Riley R."/>
            <person name="LaButti K."/>
            <person name="Andreopoulos B."/>
            <person name="Lipzen A."/>
            <person name="Chen C."/>
            <person name="Yan M."/>
            <person name="Daum C."/>
            <person name="Ng V."/>
            <person name="Clum A."/>
            <person name="Steindorff A."/>
            <person name="Ohm R.A."/>
            <person name="Martin F."/>
            <person name="Silar P."/>
            <person name="Natvig D.O."/>
            <person name="Lalanne C."/>
            <person name="Gautier V."/>
            <person name="Ament-Velasquez S.L."/>
            <person name="Kruys A."/>
            <person name="Hutchinson M.I."/>
            <person name="Powell A.J."/>
            <person name="Barry K."/>
            <person name="Miller A.N."/>
            <person name="Grigoriev I.V."/>
            <person name="Debuchy R."/>
            <person name="Gladieux P."/>
            <person name="Hiltunen Thoren M."/>
            <person name="Johannesson H."/>
        </authorList>
    </citation>
    <scope>NUCLEOTIDE SEQUENCE</scope>
    <source>
        <strain evidence="7">PSN293</strain>
    </source>
</reference>
<proteinExistence type="predicted"/>
<feature type="transmembrane region" description="Helical" evidence="6">
    <location>
        <begin position="209"/>
        <end position="229"/>
    </location>
</feature>
<sequence>MLISGFLDCRHGHELIQTGYRQACGSIWGCLHSWSYLHNESVNIYSHIIGAFLFLLLLPSWLVTTTIPPRFAIATPEDVFVCGIWLFGVGVCFVLSTVFHTLMSHSHTVYHLGMKLDFQGILLLMWGATVPLIYYSFPCHTAIQTTYYLAITTLALLCSITTLVPYFSGPHVGHLRAGLFTTFGLGSFLVPILHGVAMYGFAEQKQRISLGWIGMLVTCNGIGCVAYTIKFPERWFPGRFDIWGASHQVMHVMVVLAALSYTVAILEAFDYRHEYGPVVCVG</sequence>
<feature type="binding site" evidence="5">
    <location>
        <position position="251"/>
    </location>
    <ligand>
        <name>Zn(2+)</name>
        <dbReference type="ChEBI" id="CHEBI:29105"/>
    </ligand>
</feature>
<feature type="transmembrane region" description="Helical" evidence="6">
    <location>
        <begin position="147"/>
        <end position="167"/>
    </location>
</feature>
<evidence type="ECO:0000256" key="4">
    <source>
        <dbReference type="ARBA" id="ARBA00023136"/>
    </source>
</evidence>
<dbReference type="InterPro" id="IPR004254">
    <property type="entry name" value="AdipoR/HlyIII-related"/>
</dbReference>
<feature type="transmembrane region" description="Helical" evidence="6">
    <location>
        <begin position="249"/>
        <end position="269"/>
    </location>
</feature>
<feature type="transmembrane region" description="Helical" evidence="6">
    <location>
        <begin position="179"/>
        <end position="202"/>
    </location>
</feature>
<protein>
    <submittedName>
        <fullName evidence="7">Hemolysin-III related-domain-containing protein</fullName>
    </submittedName>
</protein>
<dbReference type="PANTHER" id="PTHR20855:SF130">
    <property type="entry name" value="HAEMOLYSIN-III FAMILY PROTEIN"/>
    <property type="match status" value="1"/>
</dbReference>
<dbReference type="Proteomes" id="UP001301769">
    <property type="component" value="Unassembled WGS sequence"/>
</dbReference>
<dbReference type="PANTHER" id="PTHR20855">
    <property type="entry name" value="ADIPOR/PROGESTIN RECEPTOR-RELATED"/>
    <property type="match status" value="1"/>
</dbReference>
<feature type="binding site" evidence="5">
    <location>
        <position position="100"/>
    </location>
    <ligand>
        <name>Zn(2+)</name>
        <dbReference type="ChEBI" id="CHEBI:29105"/>
    </ligand>
</feature>
<dbReference type="GO" id="GO:0016020">
    <property type="term" value="C:membrane"/>
    <property type="evidence" value="ECO:0007669"/>
    <property type="project" value="UniProtKB-SubCell"/>
</dbReference>
<keyword evidence="3 6" id="KW-1133">Transmembrane helix</keyword>
<reference evidence="7" key="2">
    <citation type="submission" date="2023-05" db="EMBL/GenBank/DDBJ databases">
        <authorList>
            <consortium name="Lawrence Berkeley National Laboratory"/>
            <person name="Steindorff A."/>
            <person name="Hensen N."/>
            <person name="Bonometti L."/>
            <person name="Westerberg I."/>
            <person name="Brannstrom I.O."/>
            <person name="Guillou S."/>
            <person name="Cros-Aarteil S."/>
            <person name="Calhoun S."/>
            <person name="Haridas S."/>
            <person name="Kuo A."/>
            <person name="Mondo S."/>
            <person name="Pangilinan J."/>
            <person name="Riley R."/>
            <person name="Labutti K."/>
            <person name="Andreopoulos B."/>
            <person name="Lipzen A."/>
            <person name="Chen C."/>
            <person name="Yanf M."/>
            <person name="Daum C."/>
            <person name="Ng V."/>
            <person name="Clum A."/>
            <person name="Ohm R."/>
            <person name="Martin F."/>
            <person name="Silar P."/>
            <person name="Natvig D."/>
            <person name="Lalanne C."/>
            <person name="Gautier V."/>
            <person name="Ament-Velasquez S.L."/>
            <person name="Kruys A."/>
            <person name="Hutchinson M.I."/>
            <person name="Powell A.J."/>
            <person name="Barry K."/>
            <person name="Miller A.N."/>
            <person name="Grigoriev I.V."/>
            <person name="Debuchy R."/>
            <person name="Gladieux P."/>
            <person name="Thoren M.H."/>
            <person name="Johannesson H."/>
        </authorList>
    </citation>
    <scope>NUCLEOTIDE SEQUENCE</scope>
    <source>
        <strain evidence="7">PSN293</strain>
    </source>
</reference>
<feature type="transmembrane region" description="Helical" evidence="6">
    <location>
        <begin position="79"/>
        <end position="98"/>
    </location>
</feature>
<dbReference type="GO" id="GO:0046872">
    <property type="term" value="F:metal ion binding"/>
    <property type="evidence" value="ECO:0007669"/>
    <property type="project" value="UniProtKB-KW"/>
</dbReference>
<feature type="binding site" evidence="5">
    <location>
        <position position="247"/>
    </location>
    <ligand>
        <name>Zn(2+)</name>
        <dbReference type="ChEBI" id="CHEBI:29105"/>
    </ligand>
</feature>
<evidence type="ECO:0000256" key="3">
    <source>
        <dbReference type="ARBA" id="ARBA00022989"/>
    </source>
</evidence>
<keyword evidence="4 6" id="KW-0472">Membrane</keyword>